<sequence>MSANSHHQLPCTEFLQAIVLYIDQEIEDSASVEALELHFQQCPPCAEQTALEAQLNQQLKALLNRTCREVASEQLRRNVQEMFSQPQFEWHQSITYTEITTDSFIQTRVEIHERYESDEER</sequence>
<accession>A0A965GCR5</accession>
<protein>
    <recommendedName>
        <fullName evidence="3">Zinc-finger domain-containing protein</fullName>
    </recommendedName>
</protein>
<dbReference type="AlphaFoldDB" id="A0A965GCR5"/>
<dbReference type="Proteomes" id="UP000740727">
    <property type="component" value="Unassembled WGS sequence"/>
</dbReference>
<reference evidence="1" key="1">
    <citation type="submission" date="2018-10" db="EMBL/GenBank/DDBJ databases">
        <title>Iterative Subtractive Binning of Freshwater Chronoseries Metagenomes Recovers Nearly Complete Genomes from over Four Hundred Novel Species.</title>
        <authorList>
            <person name="Rodriguez-R L.M."/>
            <person name="Tsementzi D."/>
            <person name="Luo C."/>
            <person name="Konstantinidis K.T."/>
        </authorList>
    </citation>
    <scope>NUCLEOTIDE SEQUENCE</scope>
    <source>
        <strain evidence="1">WB5_2A_028</strain>
    </source>
</reference>
<comment type="caution">
    <text evidence="1">The sequence shown here is derived from an EMBL/GenBank/DDBJ whole genome shotgun (WGS) entry which is preliminary data.</text>
</comment>
<evidence type="ECO:0000313" key="2">
    <source>
        <dbReference type="Proteomes" id="UP000740727"/>
    </source>
</evidence>
<organism evidence="1 2">
    <name type="scientific">Candidatus Fonsibacter lacus</name>
    <dbReference type="NCBI Taxonomy" id="2576439"/>
    <lineage>
        <taxon>Bacteria</taxon>
        <taxon>Pseudomonadati</taxon>
        <taxon>Pseudomonadota</taxon>
        <taxon>Alphaproteobacteria</taxon>
        <taxon>Candidatus Pelagibacterales</taxon>
        <taxon>Candidatus Pelagibacterales incertae sedis</taxon>
        <taxon>Candidatus Fonsibacter</taxon>
    </lineage>
</organism>
<evidence type="ECO:0008006" key="3">
    <source>
        <dbReference type="Google" id="ProtNLM"/>
    </source>
</evidence>
<proteinExistence type="predicted"/>
<gene>
    <name evidence="1" type="ORF">EBT44_00325</name>
</gene>
<evidence type="ECO:0000313" key="1">
    <source>
        <dbReference type="EMBL" id="NBR93307.1"/>
    </source>
</evidence>
<name>A0A965GCR5_9PROT</name>
<dbReference type="EMBL" id="RFXN01000002">
    <property type="protein sequence ID" value="NBR93307.1"/>
    <property type="molecule type" value="Genomic_DNA"/>
</dbReference>